<dbReference type="Proteomes" id="UP000279833">
    <property type="component" value="Unassembled WGS sequence"/>
</dbReference>
<gene>
    <name evidence="1" type="ORF">SCUD_LOCUS23007</name>
</gene>
<evidence type="ECO:0000313" key="2">
    <source>
        <dbReference type="Proteomes" id="UP000279833"/>
    </source>
</evidence>
<dbReference type="WBParaSite" id="SCUD_0002301001-mRNA-1">
    <property type="protein sequence ID" value="SCUD_0002301001-mRNA-1"/>
    <property type="gene ID" value="SCUD_0002301001"/>
</dbReference>
<dbReference type="AlphaFoldDB" id="A0A183L6N8"/>
<proteinExistence type="predicted"/>
<protein>
    <submittedName>
        <fullName evidence="1 3">Uncharacterized protein</fullName>
    </submittedName>
</protein>
<dbReference type="EMBL" id="UZAK01051653">
    <property type="protein sequence ID" value="VDP81061.1"/>
    <property type="molecule type" value="Genomic_DNA"/>
</dbReference>
<evidence type="ECO:0000313" key="3">
    <source>
        <dbReference type="WBParaSite" id="SCUD_0002301001-mRNA-1"/>
    </source>
</evidence>
<evidence type="ECO:0000313" key="1">
    <source>
        <dbReference type="EMBL" id="VDP81061.1"/>
    </source>
</evidence>
<reference evidence="3" key="1">
    <citation type="submission" date="2016-06" db="UniProtKB">
        <authorList>
            <consortium name="WormBaseParasite"/>
        </authorList>
    </citation>
    <scope>IDENTIFICATION</scope>
</reference>
<accession>A0A183L6N8</accession>
<keyword evidence="2" id="KW-1185">Reference proteome</keyword>
<sequence>MTINMVTKKIKICQVINLILQNPMLLYVIKFGSPKMISIC</sequence>
<reference evidence="1 2" key="2">
    <citation type="submission" date="2018-11" db="EMBL/GenBank/DDBJ databases">
        <authorList>
            <consortium name="Pathogen Informatics"/>
        </authorList>
    </citation>
    <scope>NUCLEOTIDE SEQUENCE [LARGE SCALE GENOMIC DNA]</scope>
    <source>
        <strain evidence="1">Dakar</strain>
        <strain evidence="2">Dakar, Senegal</strain>
    </source>
</reference>
<name>A0A183L6N8_9TREM</name>
<organism evidence="3">
    <name type="scientific">Schistosoma curassoni</name>
    <dbReference type="NCBI Taxonomy" id="6186"/>
    <lineage>
        <taxon>Eukaryota</taxon>
        <taxon>Metazoa</taxon>
        <taxon>Spiralia</taxon>
        <taxon>Lophotrochozoa</taxon>
        <taxon>Platyhelminthes</taxon>
        <taxon>Trematoda</taxon>
        <taxon>Digenea</taxon>
        <taxon>Strigeidida</taxon>
        <taxon>Schistosomatoidea</taxon>
        <taxon>Schistosomatidae</taxon>
        <taxon>Schistosoma</taxon>
    </lineage>
</organism>